<dbReference type="PROSITE" id="PS50195">
    <property type="entry name" value="PX"/>
    <property type="match status" value="1"/>
</dbReference>
<evidence type="ECO:0000313" key="14">
    <source>
        <dbReference type="EMBL" id="CDO91768.1"/>
    </source>
</evidence>
<feature type="coiled-coil region" evidence="11">
    <location>
        <begin position="453"/>
        <end position="480"/>
    </location>
</feature>
<feature type="compositionally biased region" description="Basic and acidic residues" evidence="12">
    <location>
        <begin position="33"/>
        <end position="53"/>
    </location>
</feature>
<protein>
    <submittedName>
        <fullName evidence="14">WGS project CCBQ000000000 data, contig 00107</fullName>
    </submittedName>
</protein>
<keyword evidence="6" id="KW-0963">Cytoplasm</keyword>
<keyword evidence="9" id="KW-0333">Golgi apparatus</keyword>
<dbReference type="Proteomes" id="UP000031516">
    <property type="component" value="Unassembled WGS sequence"/>
</dbReference>
<dbReference type="GO" id="GO:0005829">
    <property type="term" value="C:cytosol"/>
    <property type="evidence" value="ECO:0007669"/>
    <property type="project" value="GOC"/>
</dbReference>
<dbReference type="OrthoDB" id="271164at2759"/>
<organism evidence="14 15">
    <name type="scientific">Kluyveromyces dobzhanskii CBS 2104</name>
    <dbReference type="NCBI Taxonomy" id="1427455"/>
    <lineage>
        <taxon>Eukaryota</taxon>
        <taxon>Fungi</taxon>
        <taxon>Dikarya</taxon>
        <taxon>Ascomycota</taxon>
        <taxon>Saccharomycotina</taxon>
        <taxon>Saccharomycetes</taxon>
        <taxon>Saccharomycetales</taxon>
        <taxon>Saccharomycetaceae</taxon>
        <taxon>Kluyveromyces</taxon>
    </lineage>
</organism>
<dbReference type="Pfam" id="PF00787">
    <property type="entry name" value="PX"/>
    <property type="match status" value="1"/>
</dbReference>
<dbReference type="SMART" id="SM00312">
    <property type="entry name" value="PX"/>
    <property type="match status" value="1"/>
</dbReference>
<evidence type="ECO:0000256" key="9">
    <source>
        <dbReference type="ARBA" id="ARBA00023034"/>
    </source>
</evidence>
<dbReference type="GO" id="GO:0005768">
    <property type="term" value="C:endosome"/>
    <property type="evidence" value="ECO:0007669"/>
    <property type="project" value="TreeGrafter"/>
</dbReference>
<comment type="caution">
    <text evidence="14">The sequence shown here is derived from an EMBL/GenBank/DDBJ whole genome shotgun (WGS) entry which is preliminary data.</text>
</comment>
<dbReference type="InterPro" id="IPR001683">
    <property type="entry name" value="PX_dom"/>
</dbReference>
<dbReference type="SUPFAM" id="SSF64268">
    <property type="entry name" value="PX domain"/>
    <property type="match status" value="1"/>
</dbReference>
<dbReference type="EMBL" id="CCBQ010000004">
    <property type="protein sequence ID" value="CDO91768.1"/>
    <property type="molecule type" value="Genomic_DNA"/>
</dbReference>
<dbReference type="Gene3D" id="1.20.1270.60">
    <property type="entry name" value="Arfaptin homology (AH) domain/BAR domain"/>
    <property type="match status" value="1"/>
</dbReference>
<evidence type="ECO:0000256" key="5">
    <source>
        <dbReference type="ARBA" id="ARBA00022448"/>
    </source>
</evidence>
<dbReference type="Gene3D" id="3.30.1520.10">
    <property type="entry name" value="Phox-like domain"/>
    <property type="match status" value="1"/>
</dbReference>
<gene>
    <name evidence="14" type="ORF">KLDO_g101</name>
</gene>
<accession>A0A0A8KZ21</accession>
<dbReference type="GO" id="GO:0045053">
    <property type="term" value="P:protein retention in Golgi apparatus"/>
    <property type="evidence" value="ECO:0007669"/>
    <property type="project" value="TreeGrafter"/>
</dbReference>
<dbReference type="GO" id="GO:0030904">
    <property type="term" value="C:retromer complex"/>
    <property type="evidence" value="ECO:0007669"/>
    <property type="project" value="UniProtKB-ARBA"/>
</dbReference>
<keyword evidence="5" id="KW-0813">Transport</keyword>
<evidence type="ECO:0000256" key="4">
    <source>
        <dbReference type="ARBA" id="ARBA00010883"/>
    </source>
</evidence>
<evidence type="ECO:0000256" key="6">
    <source>
        <dbReference type="ARBA" id="ARBA00022490"/>
    </source>
</evidence>
<evidence type="ECO:0000256" key="12">
    <source>
        <dbReference type="SAM" id="MobiDB-lite"/>
    </source>
</evidence>
<evidence type="ECO:0000259" key="13">
    <source>
        <dbReference type="PROSITE" id="PS50195"/>
    </source>
</evidence>
<sequence length="664" mass="75403">MEFDNDLGRSVWDDEPEENPFNELSRTFADLGKPTDQEHKVEAEQKKEKEEPVKNGINEPETTVDGGWRTSSYEGLGHHDFSGDSGIGIGPLSVSEPVLDRITDKSELLGSLAPEEDPLHELTQTGILQSPQKNDPLFSGLDKSPLNVFDQSLNGYSGSQHHSPTKIRSGKLNKLFSGARVRRNPVKVTQQKGSSSVHDPLVEGLVEKEKNEQFVEEPLTDDQDDGKLSLEREMESPLYLIAERKIPPVNPKTNSTSSTDILKESKEKFDISVVDPVKIGDITSVYVEYTVISKSNVLETSEAKVKRRYRDFRWLYRQLQHNHWGKIIPPPPEKQAVGRFKHDFIENRRAQMQMMLRSIANDSVLQKDEDFILFVTSEKWSQESKVREQISGSKASHDSNDIADIHISELKLLGSEDAERVLKNGGLETETGGGFMGLSFASVPKYKEPDQFFLDAAQKMEVLEEQLKQLYKALELVDFQRSDLCSVINEFSETLKTLADLELSNQTSELLQNFAEVHLRIKESTSRSSMQDSLTLGVTIDNNLRIIGSVKAILHQRNKLGYYILLVESDLNKKQGQLNKVSGNVSNTEKANLLEKELSILTTRYNVIKKEWQTIGETIRKELNQHDIDTIEDFRNNMEIYLESAIESQKECIEIWETFYQNNL</sequence>
<dbReference type="AlphaFoldDB" id="A0A0A8KZ21"/>
<dbReference type="InterPro" id="IPR015404">
    <property type="entry name" value="Vps5_C"/>
</dbReference>
<evidence type="ECO:0000256" key="10">
    <source>
        <dbReference type="ARBA" id="ARBA00023136"/>
    </source>
</evidence>
<dbReference type="PANTHER" id="PTHR10555">
    <property type="entry name" value="SORTING NEXIN"/>
    <property type="match status" value="1"/>
</dbReference>
<name>A0A0A8KZ21_9SACH</name>
<evidence type="ECO:0000256" key="11">
    <source>
        <dbReference type="SAM" id="Coils"/>
    </source>
</evidence>
<keyword evidence="10" id="KW-0472">Membrane</keyword>
<dbReference type="GO" id="GO:0032266">
    <property type="term" value="F:phosphatidylinositol-3-phosphate binding"/>
    <property type="evidence" value="ECO:0007669"/>
    <property type="project" value="UniProtKB-ARBA"/>
</dbReference>
<reference evidence="14 15" key="1">
    <citation type="submission" date="2014-03" db="EMBL/GenBank/DDBJ databases">
        <title>The genome of Kluyveromyces dobzhanskii.</title>
        <authorList>
            <person name="Nystedt B."/>
            <person name="Astrom S."/>
        </authorList>
    </citation>
    <scope>NUCLEOTIDE SEQUENCE [LARGE SCALE GENOMIC DNA]</scope>
    <source>
        <strain evidence="14 15">CBS 2104</strain>
    </source>
</reference>
<dbReference type="GO" id="GO:0005794">
    <property type="term" value="C:Golgi apparatus"/>
    <property type="evidence" value="ECO:0007669"/>
    <property type="project" value="UniProtKB-SubCell"/>
</dbReference>
<comment type="similarity">
    <text evidence="4">Belongs to the sorting nexin family.</text>
</comment>
<evidence type="ECO:0000313" key="15">
    <source>
        <dbReference type="Proteomes" id="UP000031516"/>
    </source>
</evidence>
<dbReference type="InterPro" id="IPR027267">
    <property type="entry name" value="AH/BAR_dom_sf"/>
</dbReference>
<evidence type="ECO:0000256" key="1">
    <source>
        <dbReference type="ARBA" id="ARBA00004287"/>
    </source>
</evidence>
<proteinExistence type="inferred from homology"/>
<dbReference type="CDD" id="cd07627">
    <property type="entry name" value="BAR_Vps5p"/>
    <property type="match status" value="1"/>
</dbReference>
<feature type="region of interest" description="Disordered" evidence="12">
    <location>
        <begin position="1"/>
        <end position="71"/>
    </location>
</feature>
<feature type="domain" description="PX" evidence="13">
    <location>
        <begin position="267"/>
        <end position="381"/>
    </location>
</feature>
<keyword evidence="7" id="KW-0597">Phosphoprotein</keyword>
<dbReference type="InterPro" id="IPR036871">
    <property type="entry name" value="PX_dom_sf"/>
</dbReference>
<dbReference type="InterPro" id="IPR035803">
    <property type="entry name" value="BAR_Vps5"/>
</dbReference>
<evidence type="ECO:0000256" key="2">
    <source>
        <dbReference type="ARBA" id="ARBA00004496"/>
    </source>
</evidence>
<evidence type="ECO:0000256" key="8">
    <source>
        <dbReference type="ARBA" id="ARBA00022927"/>
    </source>
</evidence>
<evidence type="ECO:0000256" key="7">
    <source>
        <dbReference type="ARBA" id="ARBA00022553"/>
    </source>
</evidence>
<dbReference type="PANTHER" id="PTHR10555:SF170">
    <property type="entry name" value="FI18122P1"/>
    <property type="match status" value="1"/>
</dbReference>
<keyword evidence="11" id="KW-0175">Coiled coil</keyword>
<dbReference type="FunFam" id="1.20.1270.60:FF:000022">
    <property type="entry name" value="Sorting nexin 3 protein"/>
    <property type="match status" value="1"/>
</dbReference>
<keyword evidence="8" id="KW-0653">Protein transport</keyword>
<dbReference type="Pfam" id="PF09325">
    <property type="entry name" value="Vps5"/>
    <property type="match status" value="1"/>
</dbReference>
<keyword evidence="15" id="KW-1185">Reference proteome</keyword>
<comment type="subcellular location">
    <subcellularLocation>
        <location evidence="2">Cytoplasm</location>
    </subcellularLocation>
    <subcellularLocation>
        <location evidence="3">Golgi apparatus</location>
    </subcellularLocation>
    <subcellularLocation>
        <location evidence="1">Membrane</location>
        <topology evidence="1">Peripheral membrane protein</topology>
        <orientation evidence="1">Cytoplasmic side</orientation>
    </subcellularLocation>
</comment>
<evidence type="ECO:0000256" key="3">
    <source>
        <dbReference type="ARBA" id="ARBA00004555"/>
    </source>
</evidence>
<dbReference type="GO" id="GO:0042147">
    <property type="term" value="P:retrograde transport, endosome to Golgi"/>
    <property type="evidence" value="ECO:0007669"/>
    <property type="project" value="TreeGrafter"/>
</dbReference>
<dbReference type="GO" id="GO:0015031">
    <property type="term" value="P:protein transport"/>
    <property type="evidence" value="ECO:0007669"/>
    <property type="project" value="UniProtKB-KW"/>
</dbReference>